<dbReference type="SUPFAM" id="SSF52540">
    <property type="entry name" value="P-loop containing nucleoside triphosphate hydrolases"/>
    <property type="match status" value="1"/>
</dbReference>
<dbReference type="Gene3D" id="3.40.50.300">
    <property type="entry name" value="P-loop containing nucleotide triphosphate hydrolases"/>
    <property type="match status" value="1"/>
</dbReference>
<dbReference type="SMART" id="SM00382">
    <property type="entry name" value="AAA"/>
    <property type="match status" value="1"/>
</dbReference>
<keyword evidence="6" id="KW-1278">Translocase</keyword>
<gene>
    <name evidence="9" type="ORF">FBBNIHIM_06795</name>
</gene>
<comment type="caution">
    <text evidence="9">The sequence shown here is derived from an EMBL/GenBank/DDBJ whole genome shotgun (WGS) entry which is preliminary data.</text>
</comment>
<evidence type="ECO:0000313" key="9">
    <source>
        <dbReference type="EMBL" id="CAH6636522.1"/>
    </source>
</evidence>
<sequence length="248" mass="26782">MLKLNDVTWLYQHLPMRFSLSVAQGETLAILGPSGAGKSTLLNLVAGFLTPASGEIVINGEAYTRTPPARRPVSMLFQENNLFSHLNVQQNIGLGMLPSLKLNDTQKQTLQAIAQQMGLESLLTRLPGELSGGQRQRVALARCLVRQQPILLLDEPFSALDPALRQEMLQLVKAVCEREQMTLLMVSHSVEDAARIAPRAIVVADGRIAWDGETTALLSGHASASHLLGIAAPDGASLIRPTGSHLFL</sequence>
<keyword evidence="1" id="KW-0813">Transport</keyword>
<keyword evidence="3" id="KW-0997">Cell inner membrane</keyword>
<dbReference type="InterPro" id="IPR005968">
    <property type="entry name" value="Thiamine_ABC_ThiQ"/>
</dbReference>
<dbReference type="PANTHER" id="PTHR42781:SF1">
    <property type="entry name" value="THIAMINE IMPORT ATP-BINDING PROTEIN THIQ"/>
    <property type="match status" value="1"/>
</dbReference>
<evidence type="ECO:0000256" key="4">
    <source>
        <dbReference type="ARBA" id="ARBA00022741"/>
    </source>
</evidence>
<dbReference type="Proteomes" id="UP001152651">
    <property type="component" value="Unassembled WGS sequence"/>
</dbReference>
<dbReference type="EMBL" id="CALSBS010000004">
    <property type="protein sequence ID" value="CAH6636522.1"/>
    <property type="molecule type" value="Genomic_DNA"/>
</dbReference>
<feature type="domain" description="ABC transporter" evidence="8">
    <location>
        <begin position="2"/>
        <end position="230"/>
    </location>
</feature>
<dbReference type="NCBIfam" id="NF008039">
    <property type="entry name" value="PRK10771.1"/>
    <property type="match status" value="1"/>
</dbReference>
<dbReference type="InterPro" id="IPR027417">
    <property type="entry name" value="P-loop_NTPase"/>
</dbReference>
<keyword evidence="10" id="KW-1185">Reference proteome</keyword>
<dbReference type="InterPro" id="IPR003439">
    <property type="entry name" value="ABC_transporter-like_ATP-bd"/>
</dbReference>
<dbReference type="PROSITE" id="PS50893">
    <property type="entry name" value="ABC_TRANSPORTER_2"/>
    <property type="match status" value="1"/>
</dbReference>
<evidence type="ECO:0000256" key="3">
    <source>
        <dbReference type="ARBA" id="ARBA00022519"/>
    </source>
</evidence>
<evidence type="ECO:0000259" key="8">
    <source>
        <dbReference type="PROSITE" id="PS50893"/>
    </source>
</evidence>
<dbReference type="Pfam" id="PF00005">
    <property type="entry name" value="ABC_tran"/>
    <property type="match status" value="1"/>
</dbReference>
<evidence type="ECO:0000313" key="10">
    <source>
        <dbReference type="Proteomes" id="UP001152651"/>
    </source>
</evidence>
<evidence type="ECO:0000256" key="6">
    <source>
        <dbReference type="ARBA" id="ARBA00022967"/>
    </source>
</evidence>
<dbReference type="PROSITE" id="PS00211">
    <property type="entry name" value="ABC_TRANSPORTER_1"/>
    <property type="match status" value="1"/>
</dbReference>
<evidence type="ECO:0000256" key="7">
    <source>
        <dbReference type="ARBA" id="ARBA00023136"/>
    </source>
</evidence>
<dbReference type="InterPro" id="IPR003593">
    <property type="entry name" value="AAA+_ATPase"/>
</dbReference>
<dbReference type="InterPro" id="IPR050093">
    <property type="entry name" value="ABC_SmlMolc_Importer"/>
</dbReference>
<keyword evidence="4" id="KW-0547">Nucleotide-binding</keyword>
<evidence type="ECO:0000256" key="5">
    <source>
        <dbReference type="ARBA" id="ARBA00022840"/>
    </source>
</evidence>
<reference evidence="9" key="1">
    <citation type="submission" date="2022-05" db="EMBL/GenBank/DDBJ databases">
        <authorList>
            <person name="Blom J."/>
        </authorList>
    </citation>
    <scope>NUCLEOTIDE SEQUENCE</scope>
    <source>
        <strain evidence="9">Type strain: CPO20170097</strain>
    </source>
</reference>
<proteinExistence type="predicted"/>
<organism evidence="9 10">
    <name type="scientific">Pseudocitrobacter vendiensis</name>
    <dbReference type="NCBI Taxonomy" id="2488306"/>
    <lineage>
        <taxon>Bacteria</taxon>
        <taxon>Pseudomonadati</taxon>
        <taxon>Pseudomonadota</taxon>
        <taxon>Gammaproteobacteria</taxon>
        <taxon>Enterobacterales</taxon>
        <taxon>Enterobacteriaceae</taxon>
        <taxon>Pseudocitrobacter</taxon>
    </lineage>
</organism>
<keyword evidence="2" id="KW-1003">Cell membrane</keyword>
<protein>
    <submittedName>
        <fullName evidence="9">Thiamine ABC transporter ATP-binding protein ThiQ</fullName>
    </submittedName>
</protein>
<dbReference type="PANTHER" id="PTHR42781">
    <property type="entry name" value="SPERMIDINE/PUTRESCINE IMPORT ATP-BINDING PROTEIN POTA"/>
    <property type="match status" value="1"/>
</dbReference>
<keyword evidence="7" id="KW-0472">Membrane</keyword>
<dbReference type="NCBIfam" id="TIGR01277">
    <property type="entry name" value="thiQ"/>
    <property type="match status" value="1"/>
</dbReference>
<keyword evidence="5 9" id="KW-0067">ATP-binding</keyword>
<accession>A0ABN8T7P8</accession>
<dbReference type="GO" id="GO:0005524">
    <property type="term" value="F:ATP binding"/>
    <property type="evidence" value="ECO:0007669"/>
    <property type="project" value="UniProtKB-KW"/>
</dbReference>
<evidence type="ECO:0000256" key="1">
    <source>
        <dbReference type="ARBA" id="ARBA00022448"/>
    </source>
</evidence>
<name>A0ABN8T7P8_9ENTR</name>
<evidence type="ECO:0000256" key="2">
    <source>
        <dbReference type="ARBA" id="ARBA00022475"/>
    </source>
</evidence>
<dbReference type="InterPro" id="IPR017871">
    <property type="entry name" value="ABC_transporter-like_CS"/>
</dbReference>
<dbReference type="RefSeq" id="WP_253897359.1">
    <property type="nucleotide sequence ID" value="NZ_CALSBS010000004.1"/>
</dbReference>